<evidence type="ECO:0000259" key="8">
    <source>
        <dbReference type="PROSITE" id="PS50157"/>
    </source>
</evidence>
<feature type="domain" description="C2H2-type" evidence="8">
    <location>
        <begin position="440"/>
        <end position="468"/>
    </location>
</feature>
<sequence>MFLLPAETQQRRTFYSSKYKMAPVLSKNQKIGLAVVMAIGDSISAKQRLVVTLRFLATGNSYQDLKYSSLISQPMLSIIIPETCSAIYTCLEHYIKKTEAVVIPYRWYINIFTPCTEEVFKNELDNSSRISFCQACLSSDRSLFRVDEDEFFKNILGMTLPPPILICWECLAIVKKIKSFKAKVEEAQRILAYHYSNNQSVGPYECETCHAHFENETALSNHARSHNFAWECIKCGYQCYSVRRLNHHVKCHRSYQCVYCDAEFQDVSSFYVHYKSLHSVFLCDHCGKRCKTKYMLEKHMSRHSDSHVCSTCSRKYKSRAALRKHYALKHSTCAAEQAYCVLCDKQVKKKYPCPECSNIYSRRAYMMNHYRHVHMNQSKYYCGTCERHFLNRTRYIDHMRYNHEGVKKEKNKLCNICGRGFAANRTLLNHMRTHSGERPYECEYCSSKFTQRTSMLSHVKYIHLKSKRGQEWQH</sequence>
<dbReference type="GO" id="GO:0005634">
    <property type="term" value="C:nucleus"/>
    <property type="evidence" value="ECO:0007669"/>
    <property type="project" value="UniProtKB-SubCell"/>
</dbReference>
<dbReference type="AlphaFoldDB" id="A0A835GLG9"/>
<dbReference type="GO" id="GO:0000978">
    <property type="term" value="F:RNA polymerase II cis-regulatory region sequence-specific DNA binding"/>
    <property type="evidence" value="ECO:0007669"/>
    <property type="project" value="TreeGrafter"/>
</dbReference>
<dbReference type="PROSITE" id="PS00028">
    <property type="entry name" value="ZINC_FINGER_C2H2_1"/>
    <property type="match status" value="9"/>
</dbReference>
<dbReference type="Gene3D" id="3.30.160.60">
    <property type="entry name" value="Classic Zinc Finger"/>
    <property type="match status" value="5"/>
</dbReference>
<reference evidence="9" key="1">
    <citation type="submission" date="2020-08" db="EMBL/GenBank/DDBJ databases">
        <title>Spodoptera exigua strain:BAW_Kor-Di-RS1 Genome sequencing and assembly.</title>
        <authorList>
            <person name="Kim J."/>
            <person name="Nam H.Y."/>
            <person name="Kwon M."/>
            <person name="Choi J.H."/>
            <person name="Cho S.R."/>
            <person name="Kim G.-H."/>
        </authorList>
    </citation>
    <scope>NUCLEOTIDE SEQUENCE</scope>
    <source>
        <strain evidence="9">BAW_Kor-Di-RS1</strain>
        <tissue evidence="9">Whole-body</tissue>
    </source>
</reference>
<comment type="caution">
    <text evidence="9">The sequence shown here is derived from an EMBL/GenBank/DDBJ whole genome shotgun (WGS) entry which is preliminary data.</text>
</comment>
<dbReference type="PROSITE" id="PS50157">
    <property type="entry name" value="ZINC_FINGER_C2H2_2"/>
    <property type="match status" value="8"/>
</dbReference>
<comment type="subcellular location">
    <subcellularLocation>
        <location evidence="1">Nucleus</location>
    </subcellularLocation>
</comment>
<keyword evidence="3" id="KW-0677">Repeat</keyword>
<keyword evidence="10" id="KW-1185">Reference proteome</keyword>
<feature type="domain" description="C2H2-type" evidence="8">
    <location>
        <begin position="412"/>
        <end position="439"/>
    </location>
</feature>
<feature type="domain" description="C2H2-type" evidence="8">
    <location>
        <begin position="307"/>
        <end position="331"/>
    </location>
</feature>
<evidence type="ECO:0000313" key="10">
    <source>
        <dbReference type="Proteomes" id="UP000648187"/>
    </source>
</evidence>
<dbReference type="InterPro" id="IPR036236">
    <property type="entry name" value="Znf_C2H2_sf"/>
</dbReference>
<dbReference type="SUPFAM" id="SSF57667">
    <property type="entry name" value="beta-beta-alpha zinc fingers"/>
    <property type="match status" value="3"/>
</dbReference>
<dbReference type="EMBL" id="JACKWZ010000060">
    <property type="protein sequence ID" value="KAF9418157.1"/>
    <property type="molecule type" value="Genomic_DNA"/>
</dbReference>
<keyword evidence="4 7" id="KW-0863">Zinc-finger</keyword>
<feature type="domain" description="C2H2-type" evidence="8">
    <location>
        <begin position="380"/>
        <end position="408"/>
    </location>
</feature>
<evidence type="ECO:0000256" key="2">
    <source>
        <dbReference type="ARBA" id="ARBA00022723"/>
    </source>
</evidence>
<evidence type="ECO:0000256" key="6">
    <source>
        <dbReference type="ARBA" id="ARBA00023242"/>
    </source>
</evidence>
<evidence type="ECO:0000256" key="7">
    <source>
        <dbReference type="PROSITE-ProRule" id="PRU00042"/>
    </source>
</evidence>
<feature type="domain" description="C2H2-type" evidence="8">
    <location>
        <begin position="204"/>
        <end position="226"/>
    </location>
</feature>
<dbReference type="InterPro" id="IPR013087">
    <property type="entry name" value="Znf_C2H2_type"/>
</dbReference>
<keyword evidence="2" id="KW-0479">Metal-binding</keyword>
<dbReference type="Pfam" id="PF00096">
    <property type="entry name" value="zf-C2H2"/>
    <property type="match status" value="2"/>
</dbReference>
<dbReference type="FunFam" id="3.30.160.60:FF:000446">
    <property type="entry name" value="Zinc finger protein"/>
    <property type="match status" value="1"/>
</dbReference>
<dbReference type="GO" id="GO:0001228">
    <property type="term" value="F:DNA-binding transcription activator activity, RNA polymerase II-specific"/>
    <property type="evidence" value="ECO:0007669"/>
    <property type="project" value="TreeGrafter"/>
</dbReference>
<organism evidence="9 10">
    <name type="scientific">Spodoptera exigua</name>
    <name type="common">Beet armyworm</name>
    <name type="synonym">Noctua fulgens</name>
    <dbReference type="NCBI Taxonomy" id="7107"/>
    <lineage>
        <taxon>Eukaryota</taxon>
        <taxon>Metazoa</taxon>
        <taxon>Ecdysozoa</taxon>
        <taxon>Arthropoda</taxon>
        <taxon>Hexapoda</taxon>
        <taxon>Insecta</taxon>
        <taxon>Pterygota</taxon>
        <taxon>Neoptera</taxon>
        <taxon>Endopterygota</taxon>
        <taxon>Lepidoptera</taxon>
        <taxon>Glossata</taxon>
        <taxon>Ditrysia</taxon>
        <taxon>Noctuoidea</taxon>
        <taxon>Noctuidae</taxon>
        <taxon>Amphipyrinae</taxon>
        <taxon>Spodoptera</taxon>
    </lineage>
</organism>
<feature type="domain" description="C2H2-type" evidence="8">
    <location>
        <begin position="351"/>
        <end position="379"/>
    </location>
</feature>
<dbReference type="Proteomes" id="UP000648187">
    <property type="component" value="Unassembled WGS sequence"/>
</dbReference>
<proteinExistence type="predicted"/>
<dbReference type="PANTHER" id="PTHR24376:SF216">
    <property type="entry name" value="ZINC FINGER PROTEIN 420-LIKE"/>
    <property type="match status" value="1"/>
</dbReference>
<gene>
    <name evidence="9" type="ORF">HW555_004967</name>
</gene>
<evidence type="ECO:0000313" key="9">
    <source>
        <dbReference type="EMBL" id="KAF9418157.1"/>
    </source>
</evidence>
<feature type="domain" description="C2H2-type" evidence="8">
    <location>
        <begin position="281"/>
        <end position="308"/>
    </location>
</feature>
<keyword evidence="6" id="KW-0539">Nucleus</keyword>
<evidence type="ECO:0000256" key="3">
    <source>
        <dbReference type="ARBA" id="ARBA00022737"/>
    </source>
</evidence>
<protein>
    <recommendedName>
        <fullName evidence="8">C2H2-type domain-containing protein</fullName>
    </recommendedName>
</protein>
<evidence type="ECO:0000256" key="1">
    <source>
        <dbReference type="ARBA" id="ARBA00004123"/>
    </source>
</evidence>
<evidence type="ECO:0000256" key="5">
    <source>
        <dbReference type="ARBA" id="ARBA00022833"/>
    </source>
</evidence>
<name>A0A835GLG9_SPOEX</name>
<dbReference type="PANTHER" id="PTHR24376">
    <property type="entry name" value="ZINC FINGER PROTEIN"/>
    <property type="match status" value="1"/>
</dbReference>
<feature type="domain" description="C2H2-type" evidence="8">
    <location>
        <begin position="255"/>
        <end position="279"/>
    </location>
</feature>
<keyword evidence="5" id="KW-0862">Zinc</keyword>
<accession>A0A835GLG9</accession>
<evidence type="ECO:0000256" key="4">
    <source>
        <dbReference type="ARBA" id="ARBA00022771"/>
    </source>
</evidence>
<dbReference type="GO" id="GO:0008270">
    <property type="term" value="F:zinc ion binding"/>
    <property type="evidence" value="ECO:0007669"/>
    <property type="project" value="UniProtKB-KW"/>
</dbReference>
<dbReference type="SMART" id="SM00355">
    <property type="entry name" value="ZnF_C2H2"/>
    <property type="match status" value="9"/>
</dbReference>